<comment type="caution">
    <text evidence="2">The sequence shown here is derived from an EMBL/GenBank/DDBJ whole genome shotgun (WGS) entry which is preliminary data.</text>
</comment>
<dbReference type="AlphaFoldDB" id="A0A1R3HBK0"/>
<protein>
    <submittedName>
        <fullName evidence="2">Xylogalacturonan beta-1,3-xylosyltransferase-like protein</fullName>
    </submittedName>
</protein>
<feature type="compositionally biased region" description="Basic and acidic residues" evidence="1">
    <location>
        <begin position="137"/>
        <end position="149"/>
    </location>
</feature>
<proteinExistence type="predicted"/>
<feature type="compositionally biased region" description="Basic and acidic residues" evidence="1">
    <location>
        <begin position="155"/>
        <end position="165"/>
    </location>
</feature>
<name>A0A1R3HBK0_9ROSI</name>
<keyword evidence="3" id="KW-1185">Reference proteome</keyword>
<accession>A0A1R3HBK0</accession>
<evidence type="ECO:0000256" key="1">
    <source>
        <dbReference type="SAM" id="MobiDB-lite"/>
    </source>
</evidence>
<dbReference type="EMBL" id="AWUE01020573">
    <property type="protein sequence ID" value="OMO67718.1"/>
    <property type="molecule type" value="Genomic_DNA"/>
</dbReference>
<evidence type="ECO:0000313" key="2">
    <source>
        <dbReference type="EMBL" id="OMO67718.1"/>
    </source>
</evidence>
<feature type="region of interest" description="Disordered" evidence="1">
    <location>
        <begin position="135"/>
        <end position="165"/>
    </location>
</feature>
<reference evidence="3" key="1">
    <citation type="submission" date="2013-09" db="EMBL/GenBank/DDBJ databases">
        <title>Corchorus olitorius genome sequencing.</title>
        <authorList>
            <person name="Alam M."/>
            <person name="Haque M.S."/>
            <person name="Islam M.S."/>
            <person name="Emdad E.M."/>
            <person name="Islam M.M."/>
            <person name="Ahmed B."/>
            <person name="Halim A."/>
            <person name="Hossen Q.M.M."/>
            <person name="Hossain M.Z."/>
            <person name="Ahmed R."/>
            <person name="Khan M.M."/>
            <person name="Islam R."/>
            <person name="Rashid M.M."/>
            <person name="Khan S.A."/>
            <person name="Rahman M.S."/>
            <person name="Alam M."/>
            <person name="Yahiya A.S."/>
            <person name="Khan M.S."/>
            <person name="Azam M.S."/>
            <person name="Haque T."/>
            <person name="Lashkar M.Z.H."/>
            <person name="Akhand A.I."/>
            <person name="Morshed G."/>
            <person name="Roy S."/>
            <person name="Uddin K.S."/>
            <person name="Rabeya T."/>
            <person name="Hossain A.S."/>
            <person name="Chowdhury A."/>
            <person name="Snigdha A.R."/>
            <person name="Mortoza M.S."/>
            <person name="Matin S.A."/>
            <person name="Hoque S.M.E."/>
            <person name="Islam M.K."/>
            <person name="Roy D.K."/>
            <person name="Haider R."/>
            <person name="Moosa M.M."/>
            <person name="Elias S.M."/>
            <person name="Hasan A.M."/>
            <person name="Jahan S."/>
            <person name="Shafiuddin M."/>
            <person name="Mahmood N."/>
            <person name="Shommy N.S."/>
        </authorList>
    </citation>
    <scope>NUCLEOTIDE SEQUENCE [LARGE SCALE GENOMIC DNA]</scope>
    <source>
        <strain evidence="3">cv. O-4</strain>
    </source>
</reference>
<gene>
    <name evidence="2" type="ORF">COLO4_30019</name>
</gene>
<sequence>MLNGIQMRHSNTLHVQSCQPKWVNVPGGGTLFTTAKLVSEEKQHAESSSMAERRSRESAEFQMNIMLNGENSENLRLVGNGLYNFQIQDASISLFPIQEGVEETEQQTSAIRESTPNPGYKCSVNEENLVSVFLRDSPTDEEPKPVDQKQEEEDRNGKRVRMDDD</sequence>
<evidence type="ECO:0000313" key="3">
    <source>
        <dbReference type="Proteomes" id="UP000187203"/>
    </source>
</evidence>
<dbReference type="Proteomes" id="UP000187203">
    <property type="component" value="Unassembled WGS sequence"/>
</dbReference>
<organism evidence="2 3">
    <name type="scientific">Corchorus olitorius</name>
    <dbReference type="NCBI Taxonomy" id="93759"/>
    <lineage>
        <taxon>Eukaryota</taxon>
        <taxon>Viridiplantae</taxon>
        <taxon>Streptophyta</taxon>
        <taxon>Embryophyta</taxon>
        <taxon>Tracheophyta</taxon>
        <taxon>Spermatophyta</taxon>
        <taxon>Magnoliopsida</taxon>
        <taxon>eudicotyledons</taxon>
        <taxon>Gunneridae</taxon>
        <taxon>Pentapetalae</taxon>
        <taxon>rosids</taxon>
        <taxon>malvids</taxon>
        <taxon>Malvales</taxon>
        <taxon>Malvaceae</taxon>
        <taxon>Grewioideae</taxon>
        <taxon>Apeibeae</taxon>
        <taxon>Corchorus</taxon>
    </lineage>
</organism>